<organism evidence="3 4">
    <name type="scientific">Alkalidesulfovibrio alkalitolerans DSM 16529</name>
    <dbReference type="NCBI Taxonomy" id="1121439"/>
    <lineage>
        <taxon>Bacteria</taxon>
        <taxon>Pseudomonadati</taxon>
        <taxon>Thermodesulfobacteriota</taxon>
        <taxon>Desulfovibrionia</taxon>
        <taxon>Desulfovibrionales</taxon>
        <taxon>Desulfovibrionaceae</taxon>
        <taxon>Alkalidesulfovibrio</taxon>
    </lineage>
</organism>
<dbReference type="Pfam" id="PF00300">
    <property type="entry name" value="His_Phos_1"/>
    <property type="match status" value="1"/>
</dbReference>
<evidence type="ECO:0000256" key="2">
    <source>
        <dbReference type="PIRSR" id="PIRSR613078-2"/>
    </source>
</evidence>
<proteinExistence type="predicted"/>
<dbReference type="GO" id="GO:0016791">
    <property type="term" value="F:phosphatase activity"/>
    <property type="evidence" value="ECO:0007669"/>
    <property type="project" value="TreeGrafter"/>
</dbReference>
<feature type="binding site" evidence="2">
    <location>
        <position position="59"/>
    </location>
    <ligand>
        <name>substrate</name>
    </ligand>
</feature>
<dbReference type="RefSeq" id="WP_020887560.1">
    <property type="nucleotide sequence ID" value="NZ_ATHI01000028.1"/>
</dbReference>
<dbReference type="AlphaFoldDB" id="S7UCD0"/>
<dbReference type="Proteomes" id="UP000014975">
    <property type="component" value="Unassembled WGS sequence"/>
</dbReference>
<dbReference type="OrthoDB" id="9781415at2"/>
<evidence type="ECO:0000256" key="1">
    <source>
        <dbReference type="PIRSR" id="PIRSR613078-1"/>
    </source>
</evidence>
<sequence>MSTRFTLVRHAVTPWNAQRRIQGQSDIPLAPEGIAQATAWAAALSGLDATLIVSSDLRRAVQTARILNEPHGLPVRPDERLREQDWGTWVGLTACDIDRDHAAELAAQAELGWDFRPPGGESRREVLARSLAALADAAVAAPDGHVLVVAHLGVVKCLLYHLLDCDFLPGQTPFVASRALHRLRLESAQLSIETMNEALP</sequence>
<feature type="binding site" evidence="2">
    <location>
        <begin position="9"/>
        <end position="16"/>
    </location>
    <ligand>
        <name>substrate</name>
    </ligand>
</feature>
<evidence type="ECO:0000313" key="3">
    <source>
        <dbReference type="EMBL" id="EPR31539.1"/>
    </source>
</evidence>
<comment type="caution">
    <text evidence="3">The sequence shown here is derived from an EMBL/GenBank/DDBJ whole genome shotgun (WGS) entry which is preliminary data.</text>
</comment>
<dbReference type="SUPFAM" id="SSF53254">
    <property type="entry name" value="Phosphoglycerate mutase-like"/>
    <property type="match status" value="1"/>
</dbReference>
<dbReference type="Gene3D" id="3.40.50.1240">
    <property type="entry name" value="Phosphoglycerate mutase-like"/>
    <property type="match status" value="1"/>
</dbReference>
<dbReference type="PANTHER" id="PTHR48100:SF1">
    <property type="entry name" value="HISTIDINE PHOSPHATASE FAMILY PROTEIN-RELATED"/>
    <property type="match status" value="1"/>
</dbReference>
<dbReference type="CDD" id="cd07067">
    <property type="entry name" value="HP_PGM_like"/>
    <property type="match status" value="1"/>
</dbReference>
<dbReference type="PANTHER" id="PTHR48100">
    <property type="entry name" value="BROAD-SPECIFICITY PHOSPHATASE YOR283W-RELATED"/>
    <property type="match status" value="1"/>
</dbReference>
<dbReference type="EMBL" id="ATHI01000028">
    <property type="protein sequence ID" value="EPR31539.1"/>
    <property type="molecule type" value="Genomic_DNA"/>
</dbReference>
<keyword evidence="4" id="KW-1185">Reference proteome</keyword>
<dbReference type="InterPro" id="IPR013078">
    <property type="entry name" value="His_Pase_superF_clade-1"/>
</dbReference>
<dbReference type="InterPro" id="IPR050275">
    <property type="entry name" value="PGM_Phosphatase"/>
</dbReference>
<dbReference type="eggNOG" id="COG0406">
    <property type="taxonomic scope" value="Bacteria"/>
</dbReference>
<name>S7UCD0_9BACT</name>
<protein>
    <submittedName>
        <fullName evidence="3">Phosphoglycerate mutase</fullName>
    </submittedName>
</protein>
<dbReference type="STRING" id="1121439.dsat_0863"/>
<dbReference type="SMART" id="SM00855">
    <property type="entry name" value="PGAM"/>
    <property type="match status" value="1"/>
</dbReference>
<accession>S7UCD0</accession>
<dbReference type="InterPro" id="IPR029033">
    <property type="entry name" value="His_PPase_superfam"/>
</dbReference>
<gene>
    <name evidence="3" type="ORF">dsat_0863</name>
</gene>
<dbReference type="GO" id="GO:0005737">
    <property type="term" value="C:cytoplasm"/>
    <property type="evidence" value="ECO:0007669"/>
    <property type="project" value="TreeGrafter"/>
</dbReference>
<reference evidence="3 4" key="1">
    <citation type="journal article" date="2013" name="Genome Announc.">
        <title>Draft genome sequences for three mercury-methylating, sulfate-reducing bacteria.</title>
        <authorList>
            <person name="Brown S.D."/>
            <person name="Hurt R.A.Jr."/>
            <person name="Gilmour C.C."/>
            <person name="Elias D.A."/>
        </authorList>
    </citation>
    <scope>NUCLEOTIDE SEQUENCE [LARGE SCALE GENOMIC DNA]</scope>
    <source>
        <strain evidence="3 4">DSM 16529</strain>
    </source>
</reference>
<dbReference type="PATRIC" id="fig|1121439.3.peg.2232"/>
<feature type="active site" description="Tele-phosphohistidine intermediate" evidence="1">
    <location>
        <position position="10"/>
    </location>
</feature>
<feature type="active site" description="Proton donor/acceptor" evidence="1">
    <location>
        <position position="83"/>
    </location>
</feature>
<evidence type="ECO:0000313" key="4">
    <source>
        <dbReference type="Proteomes" id="UP000014975"/>
    </source>
</evidence>